<evidence type="ECO:0000256" key="2">
    <source>
        <dbReference type="SAM" id="Phobius"/>
    </source>
</evidence>
<feature type="compositionally biased region" description="Polar residues" evidence="1">
    <location>
        <begin position="133"/>
        <end position="144"/>
    </location>
</feature>
<dbReference type="SUPFAM" id="SSF49764">
    <property type="entry name" value="HSP20-like chaperones"/>
    <property type="match status" value="1"/>
</dbReference>
<organism evidence="4 5">
    <name type="scientific">Vicia faba</name>
    <name type="common">Broad bean</name>
    <name type="synonym">Faba vulgaris</name>
    <dbReference type="NCBI Taxonomy" id="3906"/>
    <lineage>
        <taxon>Eukaryota</taxon>
        <taxon>Viridiplantae</taxon>
        <taxon>Streptophyta</taxon>
        <taxon>Embryophyta</taxon>
        <taxon>Tracheophyta</taxon>
        <taxon>Spermatophyta</taxon>
        <taxon>Magnoliopsida</taxon>
        <taxon>eudicotyledons</taxon>
        <taxon>Gunneridae</taxon>
        <taxon>Pentapetalae</taxon>
        <taxon>rosids</taxon>
        <taxon>fabids</taxon>
        <taxon>Fabales</taxon>
        <taxon>Fabaceae</taxon>
        <taxon>Papilionoideae</taxon>
        <taxon>50 kb inversion clade</taxon>
        <taxon>NPAAA clade</taxon>
        <taxon>Hologalegina</taxon>
        <taxon>IRL clade</taxon>
        <taxon>Fabeae</taxon>
        <taxon>Vicia</taxon>
    </lineage>
</organism>
<dbReference type="Pfam" id="PF00011">
    <property type="entry name" value="HSP20"/>
    <property type="match status" value="1"/>
</dbReference>
<evidence type="ECO:0000256" key="1">
    <source>
        <dbReference type="SAM" id="MobiDB-lite"/>
    </source>
</evidence>
<evidence type="ECO:0000259" key="3">
    <source>
        <dbReference type="Pfam" id="PF00011"/>
    </source>
</evidence>
<feature type="transmembrane region" description="Helical" evidence="2">
    <location>
        <begin position="393"/>
        <end position="413"/>
    </location>
</feature>
<proteinExistence type="predicted"/>
<keyword evidence="5" id="KW-1185">Reference proteome</keyword>
<feature type="domain" description="SHSP" evidence="3">
    <location>
        <begin position="29"/>
        <end position="113"/>
    </location>
</feature>
<evidence type="ECO:0000313" key="5">
    <source>
        <dbReference type="Proteomes" id="UP001157006"/>
    </source>
</evidence>
<reference evidence="4 5" key="1">
    <citation type="submission" date="2023-01" db="EMBL/GenBank/DDBJ databases">
        <authorList>
            <person name="Kreplak J."/>
        </authorList>
    </citation>
    <scope>NUCLEOTIDE SEQUENCE [LARGE SCALE GENOMIC DNA]</scope>
</reference>
<name>A0AAV0ZGD2_VICFA</name>
<feature type="region of interest" description="Disordered" evidence="1">
    <location>
        <begin position="315"/>
        <end position="353"/>
    </location>
</feature>
<keyword evidence="2" id="KW-0812">Transmembrane</keyword>
<dbReference type="InterPro" id="IPR008978">
    <property type="entry name" value="HSP20-like_chaperone"/>
</dbReference>
<dbReference type="AlphaFoldDB" id="A0AAV0ZGD2"/>
<keyword evidence="2" id="KW-0472">Membrane</keyword>
<sequence>MAMRSRTPIPRAKPSTNPVYETFQPMSELKENEQAYFLHIYLPGFIKERISIKFVALSRTLRVIGQRQIIGSNKWSQFDQSYPVPENCEVEKLEGKFENGTLIVAMPKYFPSLKSSQVETSKEKFVASPRTPKGTNIPSKNATSRVIEESTRDKKVPSSPSNLSKGPNDLSKLKEQKGPQQENFTTQSPKGKLKALEPYNVESSRPKVFDEENNVLLKVKNNAIGAKGQKGQEEIDQKSKFKMEPINQIDDEKFQDEIRKKAILEKIKKQLRDNDKNDQKKKSVANKNKEIEDDNKKTYESIKVDQRYVDHNTFLEGKEIKARKESPKGEESFDPKDAKKESVTNTFDKAKRHKKDYEINAKENGIFKEVADSASQVVKKIGEGKLNEKEKPLVVNMGAAILVIVALGSYVTYKFGSSSKN</sequence>
<protein>
    <recommendedName>
        <fullName evidence="3">SHSP domain-containing protein</fullName>
    </recommendedName>
</protein>
<dbReference type="InterPro" id="IPR002068">
    <property type="entry name" value="A-crystallin/Hsp20_dom"/>
</dbReference>
<evidence type="ECO:0000313" key="4">
    <source>
        <dbReference type="EMBL" id="CAI8595857.1"/>
    </source>
</evidence>
<feature type="region of interest" description="Disordered" evidence="1">
    <location>
        <begin position="269"/>
        <end position="302"/>
    </location>
</feature>
<feature type="region of interest" description="Disordered" evidence="1">
    <location>
        <begin position="227"/>
        <end position="248"/>
    </location>
</feature>
<dbReference type="EMBL" id="OX451737">
    <property type="protein sequence ID" value="CAI8595857.1"/>
    <property type="molecule type" value="Genomic_DNA"/>
</dbReference>
<feature type="compositionally biased region" description="Basic and acidic residues" evidence="1">
    <location>
        <begin position="316"/>
        <end position="342"/>
    </location>
</feature>
<dbReference type="Gene3D" id="2.60.40.790">
    <property type="match status" value="1"/>
</dbReference>
<dbReference type="Proteomes" id="UP001157006">
    <property type="component" value="Chromosome 2"/>
</dbReference>
<dbReference type="CDD" id="cd06464">
    <property type="entry name" value="ACD_sHsps-like"/>
    <property type="match status" value="1"/>
</dbReference>
<feature type="compositionally biased region" description="Polar residues" evidence="1">
    <location>
        <begin position="178"/>
        <end position="189"/>
    </location>
</feature>
<feature type="compositionally biased region" description="Basic and acidic residues" evidence="1">
    <location>
        <begin position="230"/>
        <end position="243"/>
    </location>
</feature>
<feature type="region of interest" description="Disordered" evidence="1">
    <location>
        <begin position="121"/>
        <end position="194"/>
    </location>
</feature>
<accession>A0AAV0ZGD2</accession>
<keyword evidence="2" id="KW-1133">Transmembrane helix</keyword>
<gene>
    <name evidence="4" type="ORF">VFH_II005760</name>
</gene>
<feature type="compositionally biased region" description="Basic and acidic residues" evidence="1">
    <location>
        <begin position="146"/>
        <end position="156"/>
    </location>
</feature>